<dbReference type="RefSeq" id="WP_169529979.1">
    <property type="nucleotide sequence ID" value="NZ_JABBGH010000001.1"/>
</dbReference>
<evidence type="ECO:0000313" key="1">
    <source>
        <dbReference type="EMBL" id="NML64695.1"/>
    </source>
</evidence>
<dbReference type="AlphaFoldDB" id="A0A7Y0FLP7"/>
<dbReference type="Proteomes" id="UP000559626">
    <property type="component" value="Unassembled WGS sequence"/>
</dbReference>
<dbReference type="EMBL" id="JABBGH010000001">
    <property type="protein sequence ID" value="NML64695.1"/>
    <property type="molecule type" value="Genomic_DNA"/>
</dbReference>
<gene>
    <name evidence="1" type="ORF">HHL22_05700</name>
</gene>
<comment type="caution">
    <text evidence="1">The sequence shown here is derived from an EMBL/GenBank/DDBJ whole genome shotgun (WGS) entry which is preliminary data.</text>
</comment>
<sequence>MLTLEKLTAAAQELPAEFSLGQLVDKLLVQDKSQQQLVPPEFTAGTATQAQRDPEATRYTSPEAAALYAKFPVPPSLHALRGIAAGLSLADRQKSAQEWEAERIQEKYGL</sequence>
<keyword evidence="2" id="KW-1185">Reference proteome</keyword>
<proteinExistence type="predicted"/>
<reference evidence="1 2" key="1">
    <citation type="submission" date="2020-04" db="EMBL/GenBank/DDBJ databases">
        <title>Hymenobacter polaris sp. nov., isolated from Arctic soil.</title>
        <authorList>
            <person name="Dahal R.H."/>
        </authorList>
    </citation>
    <scope>NUCLEOTIDE SEQUENCE [LARGE SCALE GENOMIC DNA]</scope>
    <source>
        <strain evidence="1 2">RP-2-7</strain>
    </source>
</reference>
<protein>
    <submittedName>
        <fullName evidence="1">Uncharacterized protein</fullName>
    </submittedName>
</protein>
<organism evidence="1 2">
    <name type="scientific">Hymenobacter polaris</name>
    <dbReference type="NCBI Taxonomy" id="2682546"/>
    <lineage>
        <taxon>Bacteria</taxon>
        <taxon>Pseudomonadati</taxon>
        <taxon>Bacteroidota</taxon>
        <taxon>Cytophagia</taxon>
        <taxon>Cytophagales</taxon>
        <taxon>Hymenobacteraceae</taxon>
        <taxon>Hymenobacter</taxon>
    </lineage>
</organism>
<accession>A0A7Y0FLP7</accession>
<evidence type="ECO:0000313" key="2">
    <source>
        <dbReference type="Proteomes" id="UP000559626"/>
    </source>
</evidence>
<name>A0A7Y0FLP7_9BACT</name>